<name>A0A087TAY4_STEMI</name>
<organism evidence="5 6">
    <name type="scientific">Stegodyphus mimosarum</name>
    <name type="common">African social velvet spider</name>
    <dbReference type="NCBI Taxonomy" id="407821"/>
    <lineage>
        <taxon>Eukaryota</taxon>
        <taxon>Metazoa</taxon>
        <taxon>Ecdysozoa</taxon>
        <taxon>Arthropoda</taxon>
        <taxon>Chelicerata</taxon>
        <taxon>Arachnida</taxon>
        <taxon>Araneae</taxon>
        <taxon>Araneomorphae</taxon>
        <taxon>Entelegynae</taxon>
        <taxon>Eresoidea</taxon>
        <taxon>Eresidae</taxon>
        <taxon>Stegodyphus</taxon>
    </lineage>
</organism>
<dbReference type="InterPro" id="IPR029063">
    <property type="entry name" value="SAM-dependent_MTases_sf"/>
</dbReference>
<evidence type="ECO:0000256" key="2">
    <source>
        <dbReference type="ARBA" id="ARBA00022603"/>
    </source>
</evidence>
<gene>
    <name evidence="5" type="ORF">X975_22306</name>
</gene>
<dbReference type="OMA" id="MRSWHAY"/>
<keyword evidence="6" id="KW-1185">Reference proteome</keyword>
<dbReference type="STRING" id="407821.A0A087TAY4"/>
<evidence type="ECO:0000256" key="3">
    <source>
        <dbReference type="ARBA" id="ARBA00022679"/>
    </source>
</evidence>
<dbReference type="CDD" id="cd02440">
    <property type="entry name" value="AdoMet_MTases"/>
    <property type="match status" value="1"/>
</dbReference>
<feature type="domain" description="Methyltransferase type 11" evidence="4">
    <location>
        <begin position="46"/>
        <end position="137"/>
    </location>
</feature>
<evidence type="ECO:0000313" key="6">
    <source>
        <dbReference type="Proteomes" id="UP000054359"/>
    </source>
</evidence>
<evidence type="ECO:0000256" key="1">
    <source>
        <dbReference type="ARBA" id="ARBA00008361"/>
    </source>
</evidence>
<accession>A0A087TAY4</accession>
<sequence length="273" mass="31177">MADKQFAGKEHAKIYSVYRKDTPVALAEKFISYLKEKYDGSLDTAVDVGCGSGQSTTILASFFKHVYGMDSSEAQIKEAEATRALANVTYKASPAEVLPFPDGSVQMITAGASLHWFDMDAFFPEARRILCNNGILAVYCYYRIKPHLKDPKLTAAVDELFEEHYQETRRYHHPKALIAMERYKDVNFPFEDVLRMPDFREYFEGRLTDIVGYVSTFSGFQNYLKEEKEKAEAFLSHFSSRLQEIAAAENISPEDTIKVYRDFTVIICRKVNS</sequence>
<keyword evidence="3 5" id="KW-0808">Transferase</keyword>
<dbReference type="PANTHER" id="PTHR44942">
    <property type="entry name" value="METHYLTRANSF_11 DOMAIN-CONTAINING PROTEIN"/>
    <property type="match status" value="1"/>
</dbReference>
<dbReference type="GO" id="GO:0008757">
    <property type="term" value="F:S-adenosylmethionine-dependent methyltransferase activity"/>
    <property type="evidence" value="ECO:0007669"/>
    <property type="project" value="InterPro"/>
</dbReference>
<protein>
    <submittedName>
        <fullName evidence="5">Putative methyltransferase</fullName>
    </submittedName>
</protein>
<dbReference type="Gene3D" id="3.40.50.150">
    <property type="entry name" value="Vaccinia Virus protein VP39"/>
    <property type="match status" value="1"/>
</dbReference>
<dbReference type="SUPFAM" id="SSF53335">
    <property type="entry name" value="S-adenosyl-L-methionine-dependent methyltransferases"/>
    <property type="match status" value="1"/>
</dbReference>
<evidence type="ECO:0000259" key="4">
    <source>
        <dbReference type="Pfam" id="PF08241"/>
    </source>
</evidence>
<dbReference type="EMBL" id="KK114363">
    <property type="protein sequence ID" value="KFM62273.1"/>
    <property type="molecule type" value="Genomic_DNA"/>
</dbReference>
<keyword evidence="2 5" id="KW-0489">Methyltransferase</keyword>
<dbReference type="InterPro" id="IPR013216">
    <property type="entry name" value="Methyltransf_11"/>
</dbReference>
<dbReference type="PANTHER" id="PTHR44942:SF4">
    <property type="entry name" value="METHYLTRANSFERASE TYPE 11 DOMAIN-CONTAINING PROTEIN"/>
    <property type="match status" value="1"/>
</dbReference>
<dbReference type="AlphaFoldDB" id="A0A087TAY4"/>
<comment type="similarity">
    <text evidence="1">Belongs to the methyltransferase superfamily.</text>
</comment>
<dbReference type="InterPro" id="IPR051052">
    <property type="entry name" value="Diverse_substrate_MTase"/>
</dbReference>
<dbReference type="OrthoDB" id="6431210at2759"/>
<dbReference type="GO" id="GO:0032259">
    <property type="term" value="P:methylation"/>
    <property type="evidence" value="ECO:0007669"/>
    <property type="project" value="UniProtKB-KW"/>
</dbReference>
<feature type="non-terminal residue" evidence="5">
    <location>
        <position position="273"/>
    </location>
</feature>
<dbReference type="Proteomes" id="UP000054359">
    <property type="component" value="Unassembled WGS sequence"/>
</dbReference>
<reference evidence="5 6" key="1">
    <citation type="submission" date="2013-11" db="EMBL/GenBank/DDBJ databases">
        <title>Genome sequencing of Stegodyphus mimosarum.</title>
        <authorList>
            <person name="Bechsgaard J."/>
        </authorList>
    </citation>
    <scope>NUCLEOTIDE SEQUENCE [LARGE SCALE GENOMIC DNA]</scope>
</reference>
<proteinExistence type="inferred from homology"/>
<dbReference type="Pfam" id="PF08241">
    <property type="entry name" value="Methyltransf_11"/>
    <property type="match status" value="1"/>
</dbReference>
<evidence type="ECO:0000313" key="5">
    <source>
        <dbReference type="EMBL" id="KFM62273.1"/>
    </source>
</evidence>